<proteinExistence type="predicted"/>
<evidence type="ECO:0000313" key="4">
    <source>
        <dbReference type="EMBL" id="KAL0580941.1"/>
    </source>
</evidence>
<reference evidence="4 5" key="1">
    <citation type="submission" date="2024-02" db="EMBL/GenBank/DDBJ databases">
        <title>A draft genome for the cacao thread blight pathogen Marasmius crinis-equi.</title>
        <authorList>
            <person name="Cohen S.P."/>
            <person name="Baruah I.K."/>
            <person name="Amoako-Attah I."/>
            <person name="Bukari Y."/>
            <person name="Meinhardt L.W."/>
            <person name="Bailey B.A."/>
        </authorList>
    </citation>
    <scope>NUCLEOTIDE SEQUENCE [LARGE SCALE GENOMIC DNA]</scope>
    <source>
        <strain evidence="4 5">GH-76</strain>
    </source>
</reference>
<feature type="non-terminal residue" evidence="4">
    <location>
        <position position="92"/>
    </location>
</feature>
<keyword evidence="1 2" id="KW-0732">Signal</keyword>
<dbReference type="Pfam" id="PF10342">
    <property type="entry name" value="Kre9_KNH"/>
    <property type="match status" value="1"/>
</dbReference>
<keyword evidence="5" id="KW-1185">Reference proteome</keyword>
<dbReference type="InterPro" id="IPR018466">
    <property type="entry name" value="Kre9/Knh1-like_N"/>
</dbReference>
<dbReference type="EMBL" id="JBAHYK010000019">
    <property type="protein sequence ID" value="KAL0580941.1"/>
    <property type="molecule type" value="Genomic_DNA"/>
</dbReference>
<sequence length="92" mass="9725">MLFFKAAVLASIASGAFATIFITSPTASTTFEAGKKATITWQDSKDAPALSQWGNCKVSIYTGNANQQTQLQQISASVDVSKTSTIEFTPDA</sequence>
<evidence type="ECO:0000256" key="2">
    <source>
        <dbReference type="SAM" id="SignalP"/>
    </source>
</evidence>
<comment type="caution">
    <text evidence="4">The sequence shown here is derived from an EMBL/GenBank/DDBJ whole genome shotgun (WGS) entry which is preliminary data.</text>
</comment>
<evidence type="ECO:0000313" key="5">
    <source>
        <dbReference type="Proteomes" id="UP001465976"/>
    </source>
</evidence>
<dbReference type="PANTHER" id="PTHR28154">
    <property type="entry name" value="CELL WALL SYNTHESIS PROTEIN KNH1-RELATED"/>
    <property type="match status" value="1"/>
</dbReference>
<dbReference type="Proteomes" id="UP001465976">
    <property type="component" value="Unassembled WGS sequence"/>
</dbReference>
<name>A0ABR3FZH8_9AGAR</name>
<dbReference type="PANTHER" id="PTHR28154:SF1">
    <property type="entry name" value="CELL WALL SYNTHESIS PROTEIN KNH1-RELATED"/>
    <property type="match status" value="1"/>
</dbReference>
<evidence type="ECO:0000259" key="3">
    <source>
        <dbReference type="Pfam" id="PF10342"/>
    </source>
</evidence>
<feature type="signal peptide" evidence="2">
    <location>
        <begin position="1"/>
        <end position="18"/>
    </location>
</feature>
<feature type="domain" description="Yeast cell wall synthesis Kre9/Knh1-like N-terminal" evidence="3">
    <location>
        <begin position="24"/>
        <end position="90"/>
    </location>
</feature>
<evidence type="ECO:0000256" key="1">
    <source>
        <dbReference type="ARBA" id="ARBA00022729"/>
    </source>
</evidence>
<feature type="chain" id="PRO_5045634256" description="Yeast cell wall synthesis Kre9/Knh1-like N-terminal domain-containing protein" evidence="2">
    <location>
        <begin position="19"/>
        <end position="92"/>
    </location>
</feature>
<organism evidence="4 5">
    <name type="scientific">Marasmius crinis-equi</name>
    <dbReference type="NCBI Taxonomy" id="585013"/>
    <lineage>
        <taxon>Eukaryota</taxon>
        <taxon>Fungi</taxon>
        <taxon>Dikarya</taxon>
        <taxon>Basidiomycota</taxon>
        <taxon>Agaricomycotina</taxon>
        <taxon>Agaricomycetes</taxon>
        <taxon>Agaricomycetidae</taxon>
        <taxon>Agaricales</taxon>
        <taxon>Marasmiineae</taxon>
        <taxon>Marasmiaceae</taxon>
        <taxon>Marasmius</taxon>
    </lineage>
</organism>
<protein>
    <recommendedName>
        <fullName evidence="3">Yeast cell wall synthesis Kre9/Knh1-like N-terminal domain-containing protein</fullName>
    </recommendedName>
</protein>
<accession>A0ABR3FZH8</accession>
<dbReference type="InterPro" id="IPR045328">
    <property type="entry name" value="Kre9/Knh1"/>
</dbReference>
<gene>
    <name evidence="4" type="ORF">V5O48_001033</name>
</gene>